<accession>A0A4Q5LUL5</accession>
<keyword evidence="3" id="KW-1185">Reference proteome</keyword>
<protein>
    <submittedName>
        <fullName evidence="2">Transposase family protein</fullName>
    </submittedName>
</protein>
<dbReference type="EMBL" id="SEWF01000046">
    <property type="protein sequence ID" value="RYU93386.1"/>
    <property type="molecule type" value="Genomic_DNA"/>
</dbReference>
<gene>
    <name evidence="2" type="ORF">EWM59_22250</name>
</gene>
<reference evidence="2 3" key="1">
    <citation type="submission" date="2019-02" db="EMBL/GenBank/DDBJ databases">
        <title>Bacterial novel species Emticicia sp. 17J42-9 isolated from soil.</title>
        <authorList>
            <person name="Jung H.-Y."/>
        </authorList>
    </citation>
    <scope>NUCLEOTIDE SEQUENCE [LARGE SCALE GENOMIC DNA]</scope>
    <source>
        <strain evidence="2 3">17J42-9</strain>
    </source>
</reference>
<dbReference type="OrthoDB" id="517619at2"/>
<dbReference type="AlphaFoldDB" id="A0A4Q5LUL5"/>
<dbReference type="InterPro" id="IPR027805">
    <property type="entry name" value="Transposase_HTH_dom"/>
</dbReference>
<evidence type="ECO:0000259" key="1">
    <source>
        <dbReference type="Pfam" id="PF13613"/>
    </source>
</evidence>
<comment type="caution">
    <text evidence="2">The sequence shown here is derived from an EMBL/GenBank/DDBJ whole genome shotgun (WGS) entry which is preliminary data.</text>
</comment>
<proteinExistence type="predicted"/>
<dbReference type="RefSeq" id="WP_130023461.1">
    <property type="nucleotide sequence ID" value="NZ_SEWF01000046.1"/>
</dbReference>
<dbReference type="Proteomes" id="UP000293162">
    <property type="component" value="Unassembled WGS sequence"/>
</dbReference>
<sequence length="169" mass="19797">MALTYEDTHTNEKRFLSLTSLKVIEFDFLLRHFEPISENYFRWHTLQGQLRVIPKYEIRSNERLGSHRDKLFFLMVYLKNAPLQEFQGANFGISQGKVSRIVKILNNLLLETLSKSKLTPCRSNEELQTVLEKHPDNTFSMDATERPVARNVDYESQKELFSGKKKTTP</sequence>
<dbReference type="Pfam" id="PF13613">
    <property type="entry name" value="HTH_Tnp_4"/>
    <property type="match status" value="1"/>
</dbReference>
<feature type="domain" description="Transposase Helix-turn-helix" evidence="1">
    <location>
        <begin position="64"/>
        <end position="113"/>
    </location>
</feature>
<evidence type="ECO:0000313" key="3">
    <source>
        <dbReference type="Proteomes" id="UP000293162"/>
    </source>
</evidence>
<evidence type="ECO:0000313" key="2">
    <source>
        <dbReference type="EMBL" id="RYU93386.1"/>
    </source>
</evidence>
<name>A0A4Q5LUL5_9BACT</name>
<organism evidence="2 3">
    <name type="scientific">Emticicia agri</name>
    <dbReference type="NCBI Taxonomy" id="2492393"/>
    <lineage>
        <taxon>Bacteria</taxon>
        <taxon>Pseudomonadati</taxon>
        <taxon>Bacteroidota</taxon>
        <taxon>Cytophagia</taxon>
        <taxon>Cytophagales</taxon>
        <taxon>Leadbetterellaceae</taxon>
        <taxon>Emticicia</taxon>
    </lineage>
</organism>